<dbReference type="PANTHER" id="PTHR23112">
    <property type="entry name" value="G PROTEIN-COUPLED RECEPTOR 157-RELATED"/>
    <property type="match status" value="1"/>
</dbReference>
<feature type="transmembrane region" description="Helical" evidence="5">
    <location>
        <begin position="123"/>
        <end position="141"/>
    </location>
</feature>
<comment type="subcellular location">
    <subcellularLocation>
        <location evidence="1">Membrane</location>
        <topology evidence="1">Multi-pass membrane protein</topology>
    </subcellularLocation>
</comment>
<evidence type="ECO:0000313" key="7">
    <source>
        <dbReference type="EMBL" id="KAL2053611.1"/>
    </source>
</evidence>
<evidence type="ECO:0000256" key="5">
    <source>
        <dbReference type="SAM" id="Phobius"/>
    </source>
</evidence>
<keyword evidence="3 5" id="KW-1133">Transmembrane helix</keyword>
<evidence type="ECO:0000256" key="3">
    <source>
        <dbReference type="ARBA" id="ARBA00022989"/>
    </source>
</evidence>
<keyword evidence="2 5" id="KW-0812">Transmembrane</keyword>
<dbReference type="InterPro" id="IPR000276">
    <property type="entry name" value="GPCR_Rhodpsn"/>
</dbReference>
<sequence>MAPLTNDQLSSLETTERVASCFSLVGTIFIFITFVSSPNFRKPINRLVFYASWGNTLCNVATLMSESPIRLGQRSHLCQFQAFLIQMFVPADAFWNLAMAINVYLTLFKKYNAQQLKAQEWKYFIMCYGATFVIAFALIFVDTPARGKVYGSAVLWCWISGEWDFLRVAVCYGPAWICIVVSLSIYLFAGRFLFQKRHQLRAFNVPVEDLPFTSYDPSTIKVTKEFANLPSSAPTSASDAYLPKENAGRFSDKSSKSYSVNVSGRPALPHKFSSGGVRRNRAAMEANRAAYNYTKIASLFFVSLLVTWVPSSINRVYSLIHPDSVSVNYAYAGGIVLSLMGFWNSVIYIATSYHACKVLFEGIFKKGSCVSGGDCGMNEGRRSMVLKSRARASWGIVWRGWLVRGIRCNEMGCEV</sequence>
<feature type="domain" description="G-protein coupled receptors family 2 profile 2" evidence="6">
    <location>
        <begin position="9"/>
        <end position="198"/>
    </location>
</feature>
<name>A0ABR4B9R3_9LECA</name>
<dbReference type="Gene3D" id="1.20.1070.10">
    <property type="entry name" value="Rhodopsin 7-helix transmembrane proteins"/>
    <property type="match status" value="1"/>
</dbReference>
<dbReference type="PROSITE" id="PS50261">
    <property type="entry name" value="G_PROTEIN_RECEP_F2_4"/>
    <property type="match status" value="1"/>
</dbReference>
<reference evidence="7 8" key="1">
    <citation type="submission" date="2024-09" db="EMBL/GenBank/DDBJ databases">
        <title>Rethinking Asexuality: The Enigmatic Case of Functional Sexual Genes in Lepraria (Stereocaulaceae).</title>
        <authorList>
            <person name="Doellman M."/>
            <person name="Sun Y."/>
            <person name="Barcenas-Pena A."/>
            <person name="Lumbsch H.T."/>
            <person name="Grewe F."/>
        </authorList>
    </citation>
    <scope>NUCLEOTIDE SEQUENCE [LARGE SCALE GENOMIC DNA]</scope>
    <source>
        <strain evidence="7 8">Grewe 0041</strain>
    </source>
</reference>
<dbReference type="SUPFAM" id="SSF81321">
    <property type="entry name" value="Family A G protein-coupled receptor-like"/>
    <property type="match status" value="1"/>
</dbReference>
<gene>
    <name evidence="7" type="ORF">ABVK25_006264</name>
</gene>
<dbReference type="InterPro" id="IPR017981">
    <property type="entry name" value="GPCR_2-like_7TM"/>
</dbReference>
<evidence type="ECO:0000259" key="6">
    <source>
        <dbReference type="PROSITE" id="PS50261"/>
    </source>
</evidence>
<comment type="caution">
    <text evidence="7">The sequence shown here is derived from an EMBL/GenBank/DDBJ whole genome shotgun (WGS) entry which is preliminary data.</text>
</comment>
<evidence type="ECO:0000256" key="1">
    <source>
        <dbReference type="ARBA" id="ARBA00004141"/>
    </source>
</evidence>
<dbReference type="Proteomes" id="UP001590951">
    <property type="component" value="Unassembled WGS sequence"/>
</dbReference>
<proteinExistence type="predicted"/>
<accession>A0ABR4B9R3</accession>
<keyword evidence="8" id="KW-1185">Reference proteome</keyword>
<keyword evidence="4 5" id="KW-0472">Membrane</keyword>
<feature type="transmembrane region" description="Helical" evidence="5">
    <location>
        <begin position="173"/>
        <end position="194"/>
    </location>
</feature>
<feature type="transmembrane region" description="Helical" evidence="5">
    <location>
        <begin position="329"/>
        <end position="350"/>
    </location>
</feature>
<protein>
    <recommendedName>
        <fullName evidence="6">G-protein coupled receptors family 2 profile 2 domain-containing protein</fullName>
    </recommendedName>
</protein>
<dbReference type="PANTHER" id="PTHR23112:SF0">
    <property type="entry name" value="TRANSMEMBRANE PROTEIN 116"/>
    <property type="match status" value="1"/>
</dbReference>
<evidence type="ECO:0000256" key="2">
    <source>
        <dbReference type="ARBA" id="ARBA00022692"/>
    </source>
</evidence>
<dbReference type="Pfam" id="PF00001">
    <property type="entry name" value="7tm_1"/>
    <property type="match status" value="1"/>
</dbReference>
<evidence type="ECO:0000256" key="4">
    <source>
        <dbReference type="ARBA" id="ARBA00023136"/>
    </source>
</evidence>
<feature type="transmembrane region" description="Helical" evidence="5">
    <location>
        <begin position="289"/>
        <end position="309"/>
    </location>
</feature>
<feature type="transmembrane region" description="Helical" evidence="5">
    <location>
        <begin position="17"/>
        <end position="35"/>
    </location>
</feature>
<evidence type="ECO:0000313" key="8">
    <source>
        <dbReference type="Proteomes" id="UP001590951"/>
    </source>
</evidence>
<dbReference type="EMBL" id="JBHFEH010000020">
    <property type="protein sequence ID" value="KAL2053611.1"/>
    <property type="molecule type" value="Genomic_DNA"/>
</dbReference>
<feature type="transmembrane region" description="Helical" evidence="5">
    <location>
        <begin position="47"/>
        <end position="65"/>
    </location>
</feature>
<organism evidence="7 8">
    <name type="scientific">Lepraria finkii</name>
    <dbReference type="NCBI Taxonomy" id="1340010"/>
    <lineage>
        <taxon>Eukaryota</taxon>
        <taxon>Fungi</taxon>
        <taxon>Dikarya</taxon>
        <taxon>Ascomycota</taxon>
        <taxon>Pezizomycotina</taxon>
        <taxon>Lecanoromycetes</taxon>
        <taxon>OSLEUM clade</taxon>
        <taxon>Lecanoromycetidae</taxon>
        <taxon>Lecanorales</taxon>
        <taxon>Lecanorineae</taxon>
        <taxon>Stereocaulaceae</taxon>
        <taxon>Lepraria</taxon>
    </lineage>
</organism>
<feature type="transmembrane region" description="Helical" evidence="5">
    <location>
        <begin position="93"/>
        <end position="111"/>
    </location>
</feature>